<organism evidence="9">
    <name type="scientific">Sesamum radiatum</name>
    <name type="common">Black benniseed</name>
    <dbReference type="NCBI Taxonomy" id="300843"/>
    <lineage>
        <taxon>Eukaryota</taxon>
        <taxon>Viridiplantae</taxon>
        <taxon>Streptophyta</taxon>
        <taxon>Embryophyta</taxon>
        <taxon>Tracheophyta</taxon>
        <taxon>Spermatophyta</taxon>
        <taxon>Magnoliopsida</taxon>
        <taxon>eudicotyledons</taxon>
        <taxon>Gunneridae</taxon>
        <taxon>Pentapetalae</taxon>
        <taxon>asterids</taxon>
        <taxon>lamiids</taxon>
        <taxon>Lamiales</taxon>
        <taxon>Pedaliaceae</taxon>
        <taxon>Sesamum</taxon>
    </lineage>
</organism>
<accession>A0AAW2MDK1</accession>
<evidence type="ECO:0000256" key="4">
    <source>
        <dbReference type="ARBA" id="ARBA00022723"/>
    </source>
</evidence>
<dbReference type="GO" id="GO:0016705">
    <property type="term" value="F:oxidoreductase activity, acting on paired donors, with incorporation or reduction of molecular oxygen"/>
    <property type="evidence" value="ECO:0007669"/>
    <property type="project" value="InterPro"/>
</dbReference>
<sequence length="383" mass="43364">MPLMAISSWALPCIALVAFLYRTLYRKQPFPPGPKPWPIIGNLNLVGSIPHQSPHFLFQKYGEIMQLKFGTLPVVVASSPEMAKQFLRVHNAVFASRPALSAGQPVVLRDHLSRFSVSNMSRMVFSNKYFDTESEDEKAIMNVDELRGMLDEWLFLGGVFNIGDWTPWLSCLDLQRYVKRMKALSKKLDRFYSFVLDDHLTRKAAGAEFIPEDVLDSLLQLAEDSNHEIKLTGEHVKALAQNLLVGGTDNTATTVEWIIREILRHPRTIEKAKEQLDRGGTPTHGDSPLEFLPERFLNKDIDITGSNFAMLPFGSGRRRCPGYDLGLKIVWTTLANLLHGFELKLIEGMKPEDVSLEEAYALTTHPKEPLTIIMEPTLSYHLY</sequence>
<keyword evidence="3 8" id="KW-0349">Heme</keyword>
<evidence type="ECO:0000256" key="1">
    <source>
        <dbReference type="ARBA" id="ARBA00001971"/>
    </source>
</evidence>
<proteinExistence type="inferred from homology"/>
<comment type="caution">
    <text evidence="9">The sequence shown here is derived from an EMBL/GenBank/DDBJ whole genome shotgun (WGS) entry which is preliminary data.</text>
</comment>
<dbReference type="Gene3D" id="1.10.630.10">
    <property type="entry name" value="Cytochrome P450"/>
    <property type="match status" value="2"/>
</dbReference>
<dbReference type="EMBL" id="JACGWJ010000022">
    <property type="protein sequence ID" value="KAL0329567.1"/>
    <property type="molecule type" value="Genomic_DNA"/>
</dbReference>
<keyword evidence="5 8" id="KW-0560">Oxidoreductase</keyword>
<evidence type="ECO:0000256" key="5">
    <source>
        <dbReference type="ARBA" id="ARBA00023002"/>
    </source>
</evidence>
<dbReference type="InterPro" id="IPR001128">
    <property type="entry name" value="Cyt_P450"/>
</dbReference>
<evidence type="ECO:0000256" key="6">
    <source>
        <dbReference type="ARBA" id="ARBA00023004"/>
    </source>
</evidence>
<name>A0AAW2MDK1_SESRA</name>
<dbReference type="PROSITE" id="PS00086">
    <property type="entry name" value="CYTOCHROME_P450"/>
    <property type="match status" value="1"/>
</dbReference>
<keyword evidence="7 8" id="KW-0503">Monooxygenase</keyword>
<comment type="similarity">
    <text evidence="2 8">Belongs to the cytochrome P450 family.</text>
</comment>
<dbReference type="AlphaFoldDB" id="A0AAW2MDK1"/>
<keyword evidence="6 8" id="KW-0408">Iron</keyword>
<evidence type="ECO:0000256" key="2">
    <source>
        <dbReference type="ARBA" id="ARBA00010617"/>
    </source>
</evidence>
<dbReference type="Pfam" id="PF00067">
    <property type="entry name" value="p450"/>
    <property type="match status" value="3"/>
</dbReference>
<dbReference type="SUPFAM" id="SSF48264">
    <property type="entry name" value="Cytochrome P450"/>
    <property type="match status" value="1"/>
</dbReference>
<evidence type="ECO:0000256" key="3">
    <source>
        <dbReference type="ARBA" id="ARBA00022617"/>
    </source>
</evidence>
<protein>
    <submittedName>
        <fullName evidence="9">Dimethylnonatriene synthase</fullName>
    </submittedName>
</protein>
<dbReference type="PANTHER" id="PTHR47944">
    <property type="entry name" value="CYTOCHROME P450 98A9"/>
    <property type="match status" value="1"/>
</dbReference>
<reference evidence="9" key="1">
    <citation type="submission" date="2020-06" db="EMBL/GenBank/DDBJ databases">
        <authorList>
            <person name="Li T."/>
            <person name="Hu X."/>
            <person name="Zhang T."/>
            <person name="Song X."/>
            <person name="Zhang H."/>
            <person name="Dai N."/>
            <person name="Sheng W."/>
            <person name="Hou X."/>
            <person name="Wei L."/>
        </authorList>
    </citation>
    <scope>NUCLEOTIDE SEQUENCE</scope>
    <source>
        <strain evidence="9">G02</strain>
        <tissue evidence="9">Leaf</tissue>
    </source>
</reference>
<dbReference type="InterPro" id="IPR017972">
    <property type="entry name" value="Cyt_P450_CS"/>
</dbReference>
<gene>
    <name evidence="9" type="ORF">Sradi_4943400</name>
</gene>
<dbReference type="InterPro" id="IPR036396">
    <property type="entry name" value="Cyt_P450_sf"/>
</dbReference>
<evidence type="ECO:0000256" key="7">
    <source>
        <dbReference type="ARBA" id="ARBA00023033"/>
    </source>
</evidence>
<dbReference type="GO" id="GO:0004497">
    <property type="term" value="F:monooxygenase activity"/>
    <property type="evidence" value="ECO:0007669"/>
    <property type="project" value="UniProtKB-KW"/>
</dbReference>
<reference evidence="9" key="2">
    <citation type="journal article" date="2024" name="Plant">
        <title>Genomic evolution and insights into agronomic trait innovations of Sesamum species.</title>
        <authorList>
            <person name="Miao H."/>
            <person name="Wang L."/>
            <person name="Qu L."/>
            <person name="Liu H."/>
            <person name="Sun Y."/>
            <person name="Le M."/>
            <person name="Wang Q."/>
            <person name="Wei S."/>
            <person name="Zheng Y."/>
            <person name="Lin W."/>
            <person name="Duan Y."/>
            <person name="Cao H."/>
            <person name="Xiong S."/>
            <person name="Wang X."/>
            <person name="Wei L."/>
            <person name="Li C."/>
            <person name="Ma Q."/>
            <person name="Ju M."/>
            <person name="Zhao R."/>
            <person name="Li G."/>
            <person name="Mu C."/>
            <person name="Tian Q."/>
            <person name="Mei H."/>
            <person name="Zhang T."/>
            <person name="Gao T."/>
            <person name="Zhang H."/>
        </authorList>
    </citation>
    <scope>NUCLEOTIDE SEQUENCE</scope>
    <source>
        <strain evidence="9">G02</strain>
    </source>
</reference>
<keyword evidence="4 8" id="KW-0479">Metal-binding</keyword>
<evidence type="ECO:0000256" key="8">
    <source>
        <dbReference type="RuleBase" id="RU000461"/>
    </source>
</evidence>
<dbReference type="PANTHER" id="PTHR47944:SF5">
    <property type="entry name" value="CYTOCHROME P450 71A1-LIKE"/>
    <property type="match status" value="1"/>
</dbReference>
<dbReference type="GO" id="GO:0020037">
    <property type="term" value="F:heme binding"/>
    <property type="evidence" value="ECO:0007669"/>
    <property type="project" value="InterPro"/>
</dbReference>
<comment type="cofactor">
    <cofactor evidence="1">
        <name>heme</name>
        <dbReference type="ChEBI" id="CHEBI:30413"/>
    </cofactor>
</comment>
<evidence type="ECO:0000313" key="9">
    <source>
        <dbReference type="EMBL" id="KAL0329567.1"/>
    </source>
</evidence>
<dbReference type="GO" id="GO:0005506">
    <property type="term" value="F:iron ion binding"/>
    <property type="evidence" value="ECO:0007669"/>
    <property type="project" value="InterPro"/>
</dbReference>